<dbReference type="GO" id="GO:0000976">
    <property type="term" value="F:transcription cis-regulatory region binding"/>
    <property type="evidence" value="ECO:0007669"/>
    <property type="project" value="TreeGrafter"/>
</dbReference>
<dbReference type="HAMAP" id="MF_01008">
    <property type="entry name" value="MraZ"/>
    <property type="match status" value="1"/>
</dbReference>
<dbReference type="InterPro" id="IPR007159">
    <property type="entry name" value="SpoVT-AbrB_dom"/>
</dbReference>
<dbReference type="AlphaFoldDB" id="A0A291IRW5"/>
<keyword evidence="2" id="KW-0132">Cell division</keyword>
<keyword evidence="2" id="KW-0131">Cell cycle</keyword>
<protein>
    <recommendedName>
        <fullName evidence="1">Transcriptional regulator MraZ</fullName>
    </recommendedName>
</protein>
<keyword evidence="1" id="KW-0238">DNA-binding</keyword>
<proteinExistence type="inferred from homology"/>
<dbReference type="NCBIfam" id="TIGR00242">
    <property type="entry name" value="division/cell wall cluster transcriptional repressor MraZ"/>
    <property type="match status" value="1"/>
</dbReference>
<dbReference type="EMBL" id="CP023668">
    <property type="protein sequence ID" value="ATG97488.1"/>
    <property type="molecule type" value="Genomic_DNA"/>
</dbReference>
<dbReference type="PROSITE" id="PS51740">
    <property type="entry name" value="SPOVT_ABRB"/>
    <property type="match status" value="2"/>
</dbReference>
<dbReference type="InterPro" id="IPR038619">
    <property type="entry name" value="MraZ_sf"/>
</dbReference>
<dbReference type="Gene3D" id="3.40.1550.20">
    <property type="entry name" value="Transcriptional regulator MraZ domain"/>
    <property type="match status" value="1"/>
</dbReference>
<dbReference type="SUPFAM" id="SSF89447">
    <property type="entry name" value="AbrB/MazE/MraZ-like"/>
    <property type="match status" value="1"/>
</dbReference>
<evidence type="ECO:0000256" key="1">
    <source>
        <dbReference type="HAMAP-Rule" id="MF_01008"/>
    </source>
</evidence>
<dbReference type="CDD" id="cd16320">
    <property type="entry name" value="MraZ_N"/>
    <property type="match status" value="1"/>
</dbReference>
<dbReference type="InterPro" id="IPR035642">
    <property type="entry name" value="MraZ_N"/>
</dbReference>
<keyword evidence="1" id="KW-0805">Transcription regulation</keyword>
<sequence length="144" mass="16353">MELLIGKYAHLIDDKSRLTIPSKIRNKLSNVVYVSKGFEGCLEVRTPEAFSAYTNQIQQFSQTNPGARMVTREIFANTEEVEIDNAGRIRLSAEQLKNAGISKEVYIIGVIDHLEIWDRDKFDNYEAENEPKFEEVASQLGGNK</sequence>
<dbReference type="InterPro" id="IPR035644">
    <property type="entry name" value="MraZ_C"/>
</dbReference>
<reference evidence="2 3" key="1">
    <citation type="submission" date="2017-09" db="EMBL/GenBank/DDBJ databases">
        <title>SPAdes assembly of the Mesoplasma lactucae genome.</title>
        <authorList>
            <person name="Knight T.F."/>
            <person name="Rubinstein R."/>
            <person name="Citino T."/>
        </authorList>
    </citation>
    <scope>NUCLEOTIDE SEQUENCE [LARGE SCALE GENOMIC DNA]</scope>
    <source>
        <strain evidence="2 3">831-C4</strain>
    </source>
</reference>
<dbReference type="GO" id="GO:0005737">
    <property type="term" value="C:cytoplasm"/>
    <property type="evidence" value="ECO:0007669"/>
    <property type="project" value="UniProtKB-UniRule"/>
</dbReference>
<dbReference type="OrthoDB" id="9807753at2"/>
<dbReference type="InterPro" id="IPR003444">
    <property type="entry name" value="MraZ"/>
</dbReference>
<accession>A0A291IRW5</accession>
<dbReference type="KEGG" id="mlac:CP520_01820"/>
<dbReference type="CDD" id="cd16321">
    <property type="entry name" value="MraZ_C"/>
    <property type="match status" value="1"/>
</dbReference>
<name>A0A291IRW5_9MOLU</name>
<dbReference type="PANTHER" id="PTHR34701">
    <property type="entry name" value="TRANSCRIPTIONAL REGULATOR MRAZ"/>
    <property type="match status" value="1"/>
</dbReference>
<keyword evidence="1" id="KW-0804">Transcription</keyword>
<comment type="similarity">
    <text evidence="1">Belongs to the MraZ family.</text>
</comment>
<dbReference type="GO" id="GO:0003700">
    <property type="term" value="F:DNA-binding transcription factor activity"/>
    <property type="evidence" value="ECO:0007669"/>
    <property type="project" value="UniProtKB-UniRule"/>
</dbReference>
<dbReference type="InterPro" id="IPR037914">
    <property type="entry name" value="SpoVT-AbrB_sf"/>
</dbReference>
<comment type="subcellular location">
    <subcellularLocation>
        <location evidence="1">Cytoplasm</location>
        <location evidence="1">Nucleoid</location>
    </subcellularLocation>
</comment>
<dbReference type="GO" id="GO:0009295">
    <property type="term" value="C:nucleoid"/>
    <property type="evidence" value="ECO:0007669"/>
    <property type="project" value="UniProtKB-SubCell"/>
</dbReference>
<dbReference type="PANTHER" id="PTHR34701:SF1">
    <property type="entry name" value="TRANSCRIPTIONAL REGULATOR MRAZ"/>
    <property type="match status" value="1"/>
</dbReference>
<dbReference type="Proteomes" id="UP000232227">
    <property type="component" value="Chromosome"/>
</dbReference>
<evidence type="ECO:0000313" key="2">
    <source>
        <dbReference type="EMBL" id="ATG97488.1"/>
    </source>
</evidence>
<dbReference type="GO" id="GO:0051301">
    <property type="term" value="P:cell division"/>
    <property type="evidence" value="ECO:0007669"/>
    <property type="project" value="UniProtKB-KW"/>
</dbReference>
<evidence type="ECO:0000313" key="3">
    <source>
        <dbReference type="Proteomes" id="UP000232227"/>
    </source>
</evidence>
<comment type="subunit">
    <text evidence="1">Forms oligomers.</text>
</comment>
<dbReference type="Pfam" id="PF02381">
    <property type="entry name" value="MraZ"/>
    <property type="match status" value="2"/>
</dbReference>
<keyword evidence="3" id="KW-1185">Reference proteome</keyword>
<gene>
    <name evidence="1" type="primary">mraZ</name>
    <name evidence="2" type="ORF">CP520_01820</name>
</gene>
<organism evidence="2 3">
    <name type="scientific">Mesoplasma lactucae ATCC 49193</name>
    <dbReference type="NCBI Taxonomy" id="81460"/>
    <lineage>
        <taxon>Bacteria</taxon>
        <taxon>Bacillati</taxon>
        <taxon>Mycoplasmatota</taxon>
        <taxon>Mollicutes</taxon>
        <taxon>Entomoplasmatales</taxon>
        <taxon>Entomoplasmataceae</taxon>
        <taxon>Mesoplasma</taxon>
    </lineage>
</organism>
<dbReference type="RefSeq" id="WP_096862776.1">
    <property type="nucleotide sequence ID" value="NZ_CP023668.1"/>
</dbReference>
<dbReference type="InterPro" id="IPR020603">
    <property type="entry name" value="MraZ_dom"/>
</dbReference>
<dbReference type="GO" id="GO:2000143">
    <property type="term" value="P:negative regulation of DNA-templated transcription initiation"/>
    <property type="evidence" value="ECO:0007669"/>
    <property type="project" value="TreeGrafter"/>
</dbReference>
<keyword evidence="1" id="KW-0963">Cytoplasm</keyword>